<dbReference type="EMBL" id="RJVU01071502">
    <property type="protein sequence ID" value="ROI46644.1"/>
    <property type="molecule type" value="Genomic_DNA"/>
</dbReference>
<organism evidence="2 3">
    <name type="scientific">Anabarilius grahami</name>
    <name type="common">Kanglang fish</name>
    <name type="synonym">Barilius grahami</name>
    <dbReference type="NCBI Taxonomy" id="495550"/>
    <lineage>
        <taxon>Eukaryota</taxon>
        <taxon>Metazoa</taxon>
        <taxon>Chordata</taxon>
        <taxon>Craniata</taxon>
        <taxon>Vertebrata</taxon>
        <taxon>Euteleostomi</taxon>
        <taxon>Actinopterygii</taxon>
        <taxon>Neopterygii</taxon>
        <taxon>Teleostei</taxon>
        <taxon>Ostariophysi</taxon>
        <taxon>Cypriniformes</taxon>
        <taxon>Xenocyprididae</taxon>
        <taxon>Xenocypridinae</taxon>
        <taxon>Xenocypridinae incertae sedis</taxon>
        <taxon>Anabarilius</taxon>
    </lineage>
</organism>
<accession>A0A3N0XJN4</accession>
<sequence length="150" mass="16578">MPIHTAHTALSQLSHSEAPAHKDTHRNRTCAEEHTQDKHMRPHDVPYAGQFLDQSEVFHEGSTGGTHGAEMEPSARSYPLLKPTGPPHASPRKTSNKTTLRTPLFPYLTQAHVDISYSRQLAWRPAIKLDWHSGCGVGNSEFGAAPETLK</sequence>
<keyword evidence="3" id="KW-1185">Reference proteome</keyword>
<feature type="region of interest" description="Disordered" evidence="1">
    <location>
        <begin position="1"/>
        <end position="43"/>
    </location>
</feature>
<feature type="region of interest" description="Disordered" evidence="1">
    <location>
        <begin position="58"/>
        <end position="98"/>
    </location>
</feature>
<dbReference type="AlphaFoldDB" id="A0A3N0XJN4"/>
<evidence type="ECO:0000313" key="3">
    <source>
        <dbReference type="Proteomes" id="UP000281406"/>
    </source>
</evidence>
<feature type="compositionally biased region" description="Basic and acidic residues" evidence="1">
    <location>
        <begin position="29"/>
        <end position="43"/>
    </location>
</feature>
<protein>
    <submittedName>
        <fullName evidence="2">Uncharacterized protein</fullName>
    </submittedName>
</protein>
<evidence type="ECO:0000313" key="2">
    <source>
        <dbReference type="EMBL" id="ROI46644.1"/>
    </source>
</evidence>
<dbReference type="Proteomes" id="UP000281406">
    <property type="component" value="Unassembled WGS sequence"/>
</dbReference>
<evidence type="ECO:0000256" key="1">
    <source>
        <dbReference type="SAM" id="MobiDB-lite"/>
    </source>
</evidence>
<proteinExistence type="predicted"/>
<gene>
    <name evidence="2" type="ORF">DPX16_7762</name>
</gene>
<reference evidence="2 3" key="1">
    <citation type="submission" date="2018-10" db="EMBL/GenBank/DDBJ databases">
        <title>Genome assembly for a Yunnan-Guizhou Plateau 3E fish, Anabarilius grahami (Regan), and its evolutionary and genetic applications.</title>
        <authorList>
            <person name="Jiang W."/>
        </authorList>
    </citation>
    <scope>NUCLEOTIDE SEQUENCE [LARGE SCALE GENOMIC DNA]</scope>
    <source>
        <strain evidence="2">AG-KIZ</strain>
        <tissue evidence="2">Muscle</tissue>
    </source>
</reference>
<comment type="caution">
    <text evidence="2">The sequence shown here is derived from an EMBL/GenBank/DDBJ whole genome shotgun (WGS) entry which is preliminary data.</text>
</comment>
<name>A0A3N0XJN4_ANAGA</name>